<dbReference type="InterPro" id="IPR014266">
    <property type="entry name" value="PEP-CTERM_TPR_PrsT"/>
</dbReference>
<dbReference type="Pfam" id="PF07721">
    <property type="entry name" value="TPR_4"/>
    <property type="match status" value="1"/>
</dbReference>
<feature type="repeat" description="TPR" evidence="3">
    <location>
        <begin position="477"/>
        <end position="510"/>
    </location>
</feature>
<dbReference type="SUPFAM" id="SSF48452">
    <property type="entry name" value="TPR-like"/>
    <property type="match status" value="4"/>
</dbReference>
<evidence type="ECO:0000313" key="5">
    <source>
        <dbReference type="Proteomes" id="UP000245474"/>
    </source>
</evidence>
<proteinExistence type="predicted"/>
<dbReference type="InterPro" id="IPR011990">
    <property type="entry name" value="TPR-like_helical_dom_sf"/>
</dbReference>
<evidence type="ECO:0000256" key="2">
    <source>
        <dbReference type="ARBA" id="ARBA00022803"/>
    </source>
</evidence>
<dbReference type="InterPro" id="IPR019734">
    <property type="entry name" value="TPR_rpt"/>
</dbReference>
<feature type="repeat" description="TPR" evidence="3">
    <location>
        <begin position="783"/>
        <end position="816"/>
    </location>
</feature>
<dbReference type="GO" id="GO:0042802">
    <property type="term" value="F:identical protein binding"/>
    <property type="evidence" value="ECO:0007669"/>
    <property type="project" value="InterPro"/>
</dbReference>
<dbReference type="AlphaFoldDB" id="A0A2U2N0D7"/>
<dbReference type="RefSeq" id="WP_109678900.1">
    <property type="nucleotide sequence ID" value="NZ_CP086615.1"/>
</dbReference>
<organism evidence="4 5">
    <name type="scientific">Sediminicurvatus halobius</name>
    <dbReference type="NCBI Taxonomy" id="2182432"/>
    <lineage>
        <taxon>Bacteria</taxon>
        <taxon>Pseudomonadati</taxon>
        <taxon>Pseudomonadota</taxon>
        <taxon>Gammaproteobacteria</taxon>
        <taxon>Chromatiales</taxon>
        <taxon>Ectothiorhodospiraceae</taxon>
        <taxon>Sediminicurvatus</taxon>
    </lineage>
</organism>
<dbReference type="PROSITE" id="PS50005">
    <property type="entry name" value="TPR"/>
    <property type="match status" value="5"/>
</dbReference>
<dbReference type="InterPro" id="IPR011717">
    <property type="entry name" value="TPR-4"/>
</dbReference>
<keyword evidence="2 3" id="KW-0802">TPR repeat</keyword>
<name>A0A2U2N0D7_9GAMM</name>
<feature type="repeat" description="TPR" evidence="3">
    <location>
        <begin position="648"/>
        <end position="681"/>
    </location>
</feature>
<dbReference type="PROSITE" id="PS51257">
    <property type="entry name" value="PROKAR_LIPOPROTEIN"/>
    <property type="match status" value="1"/>
</dbReference>
<accession>A0A2U2N0D7</accession>
<dbReference type="SMART" id="SM00028">
    <property type="entry name" value="TPR"/>
    <property type="match status" value="12"/>
</dbReference>
<reference evidence="4 5" key="1">
    <citation type="submission" date="2018-05" db="EMBL/GenBank/DDBJ databases">
        <title>Spiribacter halobius sp. nov., a moderately halophilic bacterium isolated from marine solar saltern.</title>
        <authorList>
            <person name="Zheng W.-S."/>
            <person name="Lu D.-C."/>
            <person name="Du Z.-J."/>
        </authorList>
    </citation>
    <scope>NUCLEOTIDE SEQUENCE [LARGE SCALE GENOMIC DNA]</scope>
    <source>
        <strain evidence="4 5">E85</strain>
    </source>
</reference>
<keyword evidence="5" id="KW-1185">Reference proteome</keyword>
<dbReference type="Pfam" id="PF14559">
    <property type="entry name" value="TPR_19"/>
    <property type="match status" value="4"/>
</dbReference>
<evidence type="ECO:0000256" key="3">
    <source>
        <dbReference type="PROSITE-ProRule" id="PRU00339"/>
    </source>
</evidence>
<evidence type="ECO:0000313" key="4">
    <source>
        <dbReference type="EMBL" id="PWG62701.1"/>
    </source>
</evidence>
<keyword evidence="1" id="KW-0677">Repeat</keyword>
<dbReference type="Pfam" id="PF13432">
    <property type="entry name" value="TPR_16"/>
    <property type="match status" value="4"/>
</dbReference>
<feature type="repeat" description="TPR" evidence="3">
    <location>
        <begin position="203"/>
        <end position="236"/>
    </location>
</feature>
<dbReference type="PANTHER" id="PTHR45586:SF14">
    <property type="entry name" value="TETRATRICOPEPTIDE TPR_2 REPEAT PROTEIN"/>
    <property type="match status" value="1"/>
</dbReference>
<feature type="repeat" description="TPR" evidence="3">
    <location>
        <begin position="850"/>
        <end position="883"/>
    </location>
</feature>
<dbReference type="EMBL" id="QFFI01000016">
    <property type="protein sequence ID" value="PWG62701.1"/>
    <property type="molecule type" value="Genomic_DNA"/>
</dbReference>
<protein>
    <submittedName>
        <fullName evidence="4">PEP-CTERM system TPR-repeat protein PrsT</fullName>
    </submittedName>
</protein>
<dbReference type="PANTHER" id="PTHR45586">
    <property type="entry name" value="TPR REPEAT-CONTAINING PROTEIN PA4667"/>
    <property type="match status" value="1"/>
</dbReference>
<dbReference type="OrthoDB" id="5959200at2"/>
<comment type="caution">
    <text evidence="4">The sequence shown here is derived from an EMBL/GenBank/DDBJ whole genome shotgun (WGS) entry which is preliminary data.</text>
</comment>
<dbReference type="Proteomes" id="UP000245474">
    <property type="component" value="Unassembled WGS sequence"/>
</dbReference>
<dbReference type="Gene3D" id="1.25.40.10">
    <property type="entry name" value="Tetratricopeptide repeat domain"/>
    <property type="match status" value="5"/>
</dbReference>
<dbReference type="NCBIfam" id="TIGR02917">
    <property type="entry name" value="PEP_TPR_lipo"/>
    <property type="match status" value="1"/>
</dbReference>
<sequence length="935" mass="102012">MDTGFRHRLAPFVVLVALTLITACSEPRANAPELLDQAKQHMADGETREAHITLLNALQADSSLTEARHLLARTSLALGDFARAEKEIRRAMEDGVPGEKGLPILVRALVRQGKDDAALDETDELPDGLGDAVRAEILGLRGQAALNLRDVPAAETSFQDALELDSDAPDARVGMAMMAGLQRNAEEARDWLEPLLDREPALADAWSTLGDLELQTENLEAAIDAFSTAIDARPYPTLDRAKRALAYILTDNEAAGREDLSTIRSEGFGNHPYVGYVRGVAEFRAENFDDALAALQQSAEDAPDFLPTQIYLAATHHRLGNSEQALRAARTVYRAAPQSLLGASLLTGIHLSRSELAAAETILRDALAENPDVPALLGTVSNIALLRGDTSEALTFAERLMSQRPDSAAARNLALMARLLDGAPLDDSLLESVRTDGDEQSLYVADFLAASAAFRDGRMEDAMRQATRLRERYPDRADPMKLLAAVQLRNGQWPAARESLNEALELAPEDVGLLSSLAKVERALGNAERAGALAKDALELDPGNGEMALFVSDVAAARGNRDEARAVLENTLATAPESLQVRRRLAADYFADRQLDKVLDVTADLSSGEERDAPELLELRGQAFLLAGDPSAAQPVFARLTELRPESARAHFLHAETLARTGRLDRSRAELRRALELDPDLVEARIGQVRLLVRDGQMDEARRRLDELASRFGDRPEVTALQGWFALGTGDYADAEAYSSQALEDAPTTDVFITLVQALWAQGKHDAAISRMSAWLEENPTDATVLMHLAGAYLSLDQPAKARETYDRVVTHHPDHVAALNNLAWLSREVAPKRALELARRAYELVPQDPEILDTLGELLLRDGQLDAAHRRLSEARELAPDDRGIQMNLARVLMAQGREAEAETLLQMVVDGETEDDETGREARQLLATLRGSD</sequence>
<evidence type="ECO:0000256" key="1">
    <source>
        <dbReference type="ARBA" id="ARBA00022737"/>
    </source>
</evidence>
<gene>
    <name evidence="4" type="primary">prsT</name>
    <name evidence="4" type="ORF">DEM34_11155</name>
</gene>
<dbReference type="InterPro" id="IPR051012">
    <property type="entry name" value="CellSynth/LPSAsmb/PSIAsmb"/>
</dbReference>